<organism evidence="2 3">
    <name type="scientific">Aureliella helgolandensis</name>
    <dbReference type="NCBI Taxonomy" id="2527968"/>
    <lineage>
        <taxon>Bacteria</taxon>
        <taxon>Pseudomonadati</taxon>
        <taxon>Planctomycetota</taxon>
        <taxon>Planctomycetia</taxon>
        <taxon>Pirellulales</taxon>
        <taxon>Pirellulaceae</taxon>
        <taxon>Aureliella</taxon>
    </lineage>
</organism>
<dbReference type="InterPro" id="IPR029058">
    <property type="entry name" value="AB_hydrolase_fold"/>
</dbReference>
<proteinExistence type="predicted"/>
<keyword evidence="3" id="KW-1185">Reference proteome</keyword>
<dbReference type="InterPro" id="IPR002921">
    <property type="entry name" value="Fungal_lipase-type"/>
</dbReference>
<dbReference type="SUPFAM" id="SSF53474">
    <property type="entry name" value="alpha/beta-Hydrolases"/>
    <property type="match status" value="1"/>
</dbReference>
<dbReference type="KEGG" id="ahel:Q31a_42010"/>
<protein>
    <submittedName>
        <fullName evidence="2">Lipase (Class 3)</fullName>
    </submittedName>
</protein>
<evidence type="ECO:0000259" key="1">
    <source>
        <dbReference type="Pfam" id="PF01764"/>
    </source>
</evidence>
<dbReference type="PANTHER" id="PTHR45856:SF24">
    <property type="entry name" value="FUNGAL LIPASE-LIKE DOMAIN-CONTAINING PROTEIN"/>
    <property type="match status" value="1"/>
</dbReference>
<evidence type="ECO:0000313" key="3">
    <source>
        <dbReference type="Proteomes" id="UP000318017"/>
    </source>
</evidence>
<dbReference type="PANTHER" id="PTHR45856">
    <property type="entry name" value="ALPHA/BETA-HYDROLASES SUPERFAMILY PROTEIN"/>
    <property type="match status" value="1"/>
</dbReference>
<dbReference type="InterPro" id="IPR051218">
    <property type="entry name" value="Sec_MonoDiacylglyc_Lipase"/>
</dbReference>
<dbReference type="GO" id="GO:0006629">
    <property type="term" value="P:lipid metabolic process"/>
    <property type="evidence" value="ECO:0007669"/>
    <property type="project" value="InterPro"/>
</dbReference>
<sequence length="316" mass="35627">MPECRDGIKGYFDTMELSQFTELHTLASAAYPQFDCHMNGNLWEAPSGHQVVAVLRGEELPYGFVSLRDRQLFIVFRGTMVRRWRTIPSPKFGPEWIRNAHFQPVDFETGKPHAIGIMARLFAFAFSGRYHTMDDPKWPVYGKTSFGFRKHYQPLRPDLLRVLAEHYSSIDRIFICGHSLGGALATLAIPDVISVDSSASQKLAVVTFASPRCVDRDFAKRLRDDKIAIYRVANSEDVVPYFPTPAYTPSGLPDKNDVGFEHVGVPKYFTLHTGTLGGNHEMETYGIGVQLAMETVEELSQKRVESTVTDRPPHTN</sequence>
<name>A0A518GBD0_9BACT</name>
<reference evidence="2 3" key="1">
    <citation type="submission" date="2019-02" db="EMBL/GenBank/DDBJ databases">
        <title>Deep-cultivation of Planctomycetes and their phenomic and genomic characterization uncovers novel biology.</title>
        <authorList>
            <person name="Wiegand S."/>
            <person name="Jogler M."/>
            <person name="Boedeker C."/>
            <person name="Pinto D."/>
            <person name="Vollmers J."/>
            <person name="Rivas-Marin E."/>
            <person name="Kohn T."/>
            <person name="Peeters S.H."/>
            <person name="Heuer A."/>
            <person name="Rast P."/>
            <person name="Oberbeckmann S."/>
            <person name="Bunk B."/>
            <person name="Jeske O."/>
            <person name="Meyerdierks A."/>
            <person name="Storesund J.E."/>
            <person name="Kallscheuer N."/>
            <person name="Luecker S."/>
            <person name="Lage O.M."/>
            <person name="Pohl T."/>
            <person name="Merkel B.J."/>
            <person name="Hornburger P."/>
            <person name="Mueller R.-W."/>
            <person name="Bruemmer F."/>
            <person name="Labrenz M."/>
            <person name="Spormann A.M."/>
            <person name="Op den Camp H."/>
            <person name="Overmann J."/>
            <person name="Amann R."/>
            <person name="Jetten M.S.M."/>
            <person name="Mascher T."/>
            <person name="Medema M.H."/>
            <person name="Devos D.P."/>
            <person name="Kaster A.-K."/>
            <person name="Ovreas L."/>
            <person name="Rohde M."/>
            <person name="Galperin M.Y."/>
            <person name="Jogler C."/>
        </authorList>
    </citation>
    <scope>NUCLEOTIDE SEQUENCE [LARGE SCALE GENOMIC DNA]</scope>
    <source>
        <strain evidence="2 3">Q31a</strain>
    </source>
</reference>
<accession>A0A518GBD0</accession>
<dbReference type="Proteomes" id="UP000318017">
    <property type="component" value="Chromosome"/>
</dbReference>
<gene>
    <name evidence="2" type="ORF">Q31a_42010</name>
</gene>
<dbReference type="CDD" id="cd00519">
    <property type="entry name" value="Lipase_3"/>
    <property type="match status" value="1"/>
</dbReference>
<dbReference type="EMBL" id="CP036298">
    <property type="protein sequence ID" value="QDV25873.1"/>
    <property type="molecule type" value="Genomic_DNA"/>
</dbReference>
<dbReference type="Pfam" id="PF01764">
    <property type="entry name" value="Lipase_3"/>
    <property type="match status" value="1"/>
</dbReference>
<dbReference type="Gene3D" id="3.40.50.1820">
    <property type="entry name" value="alpha/beta hydrolase"/>
    <property type="match status" value="1"/>
</dbReference>
<feature type="domain" description="Fungal lipase-type" evidence="1">
    <location>
        <begin position="96"/>
        <end position="244"/>
    </location>
</feature>
<dbReference type="AlphaFoldDB" id="A0A518GBD0"/>
<evidence type="ECO:0000313" key="2">
    <source>
        <dbReference type="EMBL" id="QDV25873.1"/>
    </source>
</evidence>